<feature type="domain" description="Peptidase M16 C-terminal" evidence="2">
    <location>
        <begin position="174"/>
        <end position="353"/>
    </location>
</feature>
<evidence type="ECO:0000259" key="1">
    <source>
        <dbReference type="Pfam" id="PF00675"/>
    </source>
</evidence>
<organism evidence="3 4">
    <name type="scientific">Rubrivirga marina</name>
    <dbReference type="NCBI Taxonomy" id="1196024"/>
    <lineage>
        <taxon>Bacteria</taxon>
        <taxon>Pseudomonadati</taxon>
        <taxon>Rhodothermota</taxon>
        <taxon>Rhodothermia</taxon>
        <taxon>Rhodothermales</taxon>
        <taxon>Rubricoccaceae</taxon>
        <taxon>Rubrivirga</taxon>
    </lineage>
</organism>
<reference evidence="3 4" key="1">
    <citation type="submission" date="2016-11" db="EMBL/GenBank/DDBJ databases">
        <title>Study of marine rhodopsin-containing bacteria.</title>
        <authorList>
            <person name="Yoshizawa S."/>
            <person name="Kumagai Y."/>
            <person name="Kogure K."/>
        </authorList>
    </citation>
    <scope>NUCLEOTIDE SEQUENCE [LARGE SCALE GENOMIC DNA]</scope>
    <source>
        <strain evidence="3 4">SAORIC-28</strain>
    </source>
</reference>
<dbReference type="InterPro" id="IPR011249">
    <property type="entry name" value="Metalloenz_LuxS/M16"/>
</dbReference>
<dbReference type="PANTHER" id="PTHR11851:SF224">
    <property type="entry name" value="PROCESSING PROTEASE"/>
    <property type="match status" value="1"/>
</dbReference>
<dbReference type="Gene3D" id="3.30.830.10">
    <property type="entry name" value="Metalloenzyme, LuxS/M16 peptidase-like"/>
    <property type="match status" value="2"/>
</dbReference>
<dbReference type="Pfam" id="PF05193">
    <property type="entry name" value="Peptidase_M16_C"/>
    <property type="match status" value="1"/>
</dbReference>
<dbReference type="GO" id="GO:0046872">
    <property type="term" value="F:metal ion binding"/>
    <property type="evidence" value="ECO:0007669"/>
    <property type="project" value="InterPro"/>
</dbReference>
<comment type="caution">
    <text evidence="3">The sequence shown here is derived from an EMBL/GenBank/DDBJ whole genome shotgun (WGS) entry which is preliminary data.</text>
</comment>
<dbReference type="InterPro" id="IPR050361">
    <property type="entry name" value="MPP/UQCRC_Complex"/>
</dbReference>
<dbReference type="Proteomes" id="UP000216339">
    <property type="component" value="Unassembled WGS sequence"/>
</dbReference>
<evidence type="ECO:0008006" key="5">
    <source>
        <dbReference type="Google" id="ProtNLM"/>
    </source>
</evidence>
<proteinExistence type="predicted"/>
<gene>
    <name evidence="3" type="ORF">BSZ37_17205</name>
</gene>
<dbReference type="AlphaFoldDB" id="A0A271J3X4"/>
<name>A0A271J3X4_9BACT</name>
<dbReference type="Pfam" id="PF00675">
    <property type="entry name" value="Peptidase_M16"/>
    <property type="match status" value="1"/>
</dbReference>
<protein>
    <recommendedName>
        <fullName evidence="5">Peptidase M16 C-terminal domain-containing protein</fullName>
    </recommendedName>
</protein>
<dbReference type="InterPro" id="IPR007863">
    <property type="entry name" value="Peptidase_M16_C"/>
</dbReference>
<dbReference type="SUPFAM" id="SSF63411">
    <property type="entry name" value="LuxS/MPP-like metallohydrolase"/>
    <property type="match status" value="2"/>
</dbReference>
<sequence length="423" mass="44743">MSDVHLAPRVHDATAGSARLLLLHTGVRDVVSFRGSFEAAPDLGAADDVVQSLVANLLDKGTRTRDRFEIAEALEGRGAQVSFYSDGLRMGFAGRALRDDLADVIAILAEQLRTPALDADEVQKAVVRAIAGVRRSLESTGSQASGALARRLYGPAHPNYALAPEAELQAVEAVTPEAVRQYHADHVGSDGLTIAFVGDVDPEAVEAAVAASLGDWPPHGRSPVFDAEAAPEPPGRTVVEMADRRNLDVRLGHAVDLRRDSDDFLAAFAGVFALGGNFSGRLMQTVRDEQGLTYGIGASLGGPSVRHDGHLRVNVTLSQENLDRGIAATRAEVEAFVDEGVGEEALAATRTTLAGQHVVALATTAGVAARLLVNAERGFDVGYLDRYPDLVQALTTDEVTAAVRRHLRPADLHETIAGTLPES</sequence>
<keyword evidence="4" id="KW-1185">Reference proteome</keyword>
<dbReference type="RefSeq" id="WP_095511721.1">
    <property type="nucleotide sequence ID" value="NZ_MQWD01000001.1"/>
</dbReference>
<dbReference type="InterPro" id="IPR011765">
    <property type="entry name" value="Pept_M16_N"/>
</dbReference>
<dbReference type="OrthoDB" id="9811314at2"/>
<evidence type="ECO:0000313" key="3">
    <source>
        <dbReference type="EMBL" id="PAP78050.1"/>
    </source>
</evidence>
<dbReference type="EMBL" id="MQWD01000001">
    <property type="protein sequence ID" value="PAP78050.1"/>
    <property type="molecule type" value="Genomic_DNA"/>
</dbReference>
<accession>A0A271J3X4</accession>
<evidence type="ECO:0000313" key="4">
    <source>
        <dbReference type="Proteomes" id="UP000216339"/>
    </source>
</evidence>
<dbReference type="PANTHER" id="PTHR11851">
    <property type="entry name" value="METALLOPROTEASE"/>
    <property type="match status" value="1"/>
</dbReference>
<feature type="domain" description="Peptidase M16 N-terminal" evidence="1">
    <location>
        <begin position="53"/>
        <end position="128"/>
    </location>
</feature>
<evidence type="ECO:0000259" key="2">
    <source>
        <dbReference type="Pfam" id="PF05193"/>
    </source>
</evidence>